<evidence type="ECO:0000259" key="2">
    <source>
        <dbReference type="Pfam" id="PF23868"/>
    </source>
</evidence>
<reference evidence="3" key="1">
    <citation type="journal article" date="2020" name="Stud. Mycol.">
        <title>101 Dothideomycetes genomes: a test case for predicting lifestyles and emergence of pathogens.</title>
        <authorList>
            <person name="Haridas S."/>
            <person name="Albert R."/>
            <person name="Binder M."/>
            <person name="Bloem J."/>
            <person name="Labutti K."/>
            <person name="Salamov A."/>
            <person name="Andreopoulos B."/>
            <person name="Baker S."/>
            <person name="Barry K."/>
            <person name="Bills G."/>
            <person name="Bluhm B."/>
            <person name="Cannon C."/>
            <person name="Castanera R."/>
            <person name="Culley D."/>
            <person name="Daum C."/>
            <person name="Ezra D."/>
            <person name="Gonzalez J."/>
            <person name="Henrissat B."/>
            <person name="Kuo A."/>
            <person name="Liang C."/>
            <person name="Lipzen A."/>
            <person name="Lutzoni F."/>
            <person name="Magnuson J."/>
            <person name="Mondo S."/>
            <person name="Nolan M."/>
            <person name="Ohm R."/>
            <person name="Pangilinan J."/>
            <person name="Park H.-J."/>
            <person name="Ramirez L."/>
            <person name="Alfaro M."/>
            <person name="Sun H."/>
            <person name="Tritt A."/>
            <person name="Yoshinaga Y."/>
            <person name="Zwiers L.-H."/>
            <person name="Turgeon B."/>
            <person name="Goodwin S."/>
            <person name="Spatafora J."/>
            <person name="Crous P."/>
            <person name="Grigoriev I."/>
        </authorList>
    </citation>
    <scope>NUCLEOTIDE SEQUENCE</scope>
    <source>
        <strain evidence="3">CBS 116435</strain>
    </source>
</reference>
<protein>
    <recommendedName>
        <fullName evidence="2">Mmc1 C-terminal domain-containing protein</fullName>
    </recommendedName>
</protein>
<dbReference type="AlphaFoldDB" id="A0A9P4UNG0"/>
<organism evidence="3 4">
    <name type="scientific">Polychaeton citri CBS 116435</name>
    <dbReference type="NCBI Taxonomy" id="1314669"/>
    <lineage>
        <taxon>Eukaryota</taxon>
        <taxon>Fungi</taxon>
        <taxon>Dikarya</taxon>
        <taxon>Ascomycota</taxon>
        <taxon>Pezizomycotina</taxon>
        <taxon>Dothideomycetes</taxon>
        <taxon>Dothideomycetidae</taxon>
        <taxon>Capnodiales</taxon>
        <taxon>Capnodiaceae</taxon>
        <taxon>Polychaeton</taxon>
    </lineage>
</organism>
<name>A0A9P4UNG0_9PEZI</name>
<dbReference type="PANTHER" id="PTHR38644:SF1">
    <property type="entry name" value="EXPRESSED PROTEIN"/>
    <property type="match status" value="1"/>
</dbReference>
<keyword evidence="1" id="KW-0812">Transmembrane</keyword>
<dbReference type="EMBL" id="MU003817">
    <property type="protein sequence ID" value="KAF2718965.1"/>
    <property type="molecule type" value="Genomic_DNA"/>
</dbReference>
<keyword evidence="4" id="KW-1185">Reference proteome</keyword>
<sequence length="678" mass="73868">MPLRHPVTSLRNGLVNRIAADYLSIASSAKTVSRHTRALHHIAPRYGGKGRDESFARQYTNGSLASSTAINAPSVVPSEFRELHQQIHALREQAGSYVDLSRLQLALRSLESEQPTLRIAFLGLGTVGGKAARKLARALFSDALGDEGYWERELLSHENDGRAILLRYGEDDGYTPQQQNALVKEIAVPSAFLEKNKLEILITPYNSNGDASNGGSASEDALLVPPLATPTSAGGRVGFVRYPVHKALLVTEGIAGALDYGRIRYNVQNSDLVGGALSLPLRQAVDTSETTENTVSGETIDIDLANHGLDLFRASNANGAVFSENWQTSRMQAVLDWLAAARGTTEQNTRPNLNPTVASNISSMLQATSMSIASAERTLPAAATTSIAIPDSKREDLQSAIGAWSASAHRDLQFNLTTAFSSPTWKRTAWWRLIWRIDDITLSASSILQNSYLLEAETSLANLCGRIEESGLATPAELKEASPSLLSERLKLQLDKWESQRENNANTAAELLQLPTMLSREQLESGLNAFIDPPWPQTITLSRQQALHALVPTFHRKAQGYLVQMLTTTGGSTALGAWLWVATGGVAVYEAGAIVSLGLVWALRRLQKKWGRDREDFKNTVEEDGRRVLAEVEGLLRRVVGEGGRVAVVESEDAGEWRNARVAVERCQEALARLQAIN</sequence>
<dbReference type="OrthoDB" id="5593063at2759"/>
<dbReference type="Pfam" id="PF23868">
    <property type="entry name" value="Mmc1_C"/>
    <property type="match status" value="1"/>
</dbReference>
<dbReference type="Pfam" id="PF23867">
    <property type="entry name" value="Mmc1_N"/>
    <property type="match status" value="1"/>
</dbReference>
<evidence type="ECO:0000313" key="3">
    <source>
        <dbReference type="EMBL" id="KAF2718965.1"/>
    </source>
</evidence>
<comment type="caution">
    <text evidence="3">The sequence shown here is derived from an EMBL/GenBank/DDBJ whole genome shotgun (WGS) entry which is preliminary data.</text>
</comment>
<dbReference type="PANTHER" id="PTHR38644">
    <property type="entry name" value="EXPRESSED PROTEIN"/>
    <property type="match status" value="1"/>
</dbReference>
<keyword evidence="1" id="KW-1133">Transmembrane helix</keyword>
<keyword evidence="1" id="KW-0472">Membrane</keyword>
<accession>A0A9P4UNG0</accession>
<evidence type="ECO:0000256" key="1">
    <source>
        <dbReference type="SAM" id="Phobius"/>
    </source>
</evidence>
<gene>
    <name evidence="3" type="ORF">K431DRAFT_340310</name>
</gene>
<proteinExistence type="predicted"/>
<feature type="transmembrane region" description="Helical" evidence="1">
    <location>
        <begin position="577"/>
        <end position="603"/>
    </location>
</feature>
<dbReference type="Proteomes" id="UP000799441">
    <property type="component" value="Unassembled WGS sequence"/>
</dbReference>
<dbReference type="InterPro" id="IPR056196">
    <property type="entry name" value="Mmc1_C"/>
</dbReference>
<feature type="domain" description="Mmc1 C-terminal" evidence="2">
    <location>
        <begin position="398"/>
        <end position="626"/>
    </location>
</feature>
<evidence type="ECO:0000313" key="4">
    <source>
        <dbReference type="Proteomes" id="UP000799441"/>
    </source>
</evidence>